<dbReference type="Gene3D" id="1.10.10.10">
    <property type="entry name" value="Winged helix-like DNA-binding domain superfamily/Winged helix DNA-binding domain"/>
    <property type="match status" value="1"/>
</dbReference>
<evidence type="ECO:0000256" key="4">
    <source>
        <dbReference type="ARBA" id="ARBA00023136"/>
    </source>
</evidence>
<dbReference type="Pfam" id="PF09756">
    <property type="entry name" value="DDRGK"/>
    <property type="match status" value="1"/>
</dbReference>
<dbReference type="PANTHER" id="PTHR48176:SF1">
    <property type="entry name" value="DDRGK DOMAIN-CONTAINING PROTEIN 1"/>
    <property type="match status" value="1"/>
</dbReference>
<feature type="region of interest" description="Disordered" evidence="5">
    <location>
        <begin position="1"/>
        <end position="61"/>
    </location>
</feature>
<name>A0A422P3Y7_9TRYP</name>
<dbReference type="InterPro" id="IPR050899">
    <property type="entry name" value="DDRGK_domain-containing"/>
</dbReference>
<feature type="compositionally biased region" description="Basic residues" evidence="5">
    <location>
        <begin position="1"/>
        <end position="12"/>
    </location>
</feature>
<dbReference type="PANTHER" id="PTHR48176">
    <property type="entry name" value="DDRGK DOMAIN-CONTAINING PROTEIN 1"/>
    <property type="match status" value="1"/>
</dbReference>
<evidence type="ECO:0000256" key="3">
    <source>
        <dbReference type="ARBA" id="ARBA00022989"/>
    </source>
</evidence>
<gene>
    <name evidence="6" type="ORF">Tco025E_06476</name>
</gene>
<evidence type="ECO:0000256" key="2">
    <source>
        <dbReference type="ARBA" id="ARBA00022692"/>
    </source>
</evidence>
<dbReference type="SUPFAM" id="SSF46785">
    <property type="entry name" value="Winged helix' DNA-binding domain"/>
    <property type="match status" value="1"/>
</dbReference>
<organism evidence="6 7">
    <name type="scientific">Trypanosoma conorhini</name>
    <dbReference type="NCBI Taxonomy" id="83891"/>
    <lineage>
        <taxon>Eukaryota</taxon>
        <taxon>Discoba</taxon>
        <taxon>Euglenozoa</taxon>
        <taxon>Kinetoplastea</taxon>
        <taxon>Metakinetoplastina</taxon>
        <taxon>Trypanosomatida</taxon>
        <taxon>Trypanosomatidae</taxon>
        <taxon>Trypanosoma</taxon>
    </lineage>
</organism>
<evidence type="ECO:0000256" key="5">
    <source>
        <dbReference type="SAM" id="MobiDB-lite"/>
    </source>
</evidence>
<dbReference type="SMART" id="SM01128">
    <property type="entry name" value="DDRGK"/>
    <property type="match status" value="1"/>
</dbReference>
<keyword evidence="7" id="KW-1185">Reference proteome</keyword>
<dbReference type="GeneID" id="40320087"/>
<keyword evidence="4" id="KW-0472">Membrane</keyword>
<dbReference type="InterPro" id="IPR019153">
    <property type="entry name" value="DDRGK_dom-contain"/>
</dbReference>
<dbReference type="EMBL" id="MKKU01000440">
    <property type="protein sequence ID" value="RNF12384.1"/>
    <property type="molecule type" value="Genomic_DNA"/>
</dbReference>
<keyword evidence="2" id="KW-0812">Transmembrane</keyword>
<evidence type="ECO:0000313" key="6">
    <source>
        <dbReference type="EMBL" id="RNF12384.1"/>
    </source>
</evidence>
<dbReference type="OrthoDB" id="2285710at2759"/>
<feature type="compositionally biased region" description="Basic and acidic residues" evidence="5">
    <location>
        <begin position="13"/>
        <end position="59"/>
    </location>
</feature>
<dbReference type="AlphaFoldDB" id="A0A422P3Y7"/>
<evidence type="ECO:0008006" key="8">
    <source>
        <dbReference type="Google" id="ProtNLM"/>
    </source>
</evidence>
<protein>
    <recommendedName>
        <fullName evidence="8">DDRGK domain-containing protein 1</fullName>
    </recommendedName>
</protein>
<comment type="caution">
    <text evidence="6">The sequence shown here is derived from an EMBL/GenBank/DDBJ whole genome shotgun (WGS) entry which is preliminary data.</text>
</comment>
<accession>A0A422P3Y7</accession>
<dbReference type="Proteomes" id="UP000284403">
    <property type="component" value="Unassembled WGS sequence"/>
</dbReference>
<proteinExistence type="predicted"/>
<dbReference type="RefSeq" id="XP_029226542.1">
    <property type="nucleotide sequence ID" value="XM_029373353.1"/>
</dbReference>
<keyword evidence="3" id="KW-1133">Transmembrane helix</keyword>
<evidence type="ECO:0000256" key="1">
    <source>
        <dbReference type="ARBA" id="ARBA00004167"/>
    </source>
</evidence>
<dbReference type="GO" id="GO:0044389">
    <property type="term" value="F:ubiquitin-like protein ligase binding"/>
    <property type="evidence" value="ECO:0007669"/>
    <property type="project" value="TreeGrafter"/>
</dbReference>
<sequence>MAPRPKLTRLQKKKQEREREREERREAQEAEVHSRRTRREAERRRKEDHEREEEERLIAEEEALQNLRDEKKRLEEEEYAKWVDAIGLEERGELGDEEHMRRETLIAFLRERAVEVDAREEHQQKQTERVAQPSPTTAVRAADESARNILVLGDVAREYGVTVEVLVKVIETLLADGVISGVFDDRGKFIFVAEAHYLKLALFIQQRGRVSVKELVRECNRVVLS</sequence>
<dbReference type="GO" id="GO:0016020">
    <property type="term" value="C:membrane"/>
    <property type="evidence" value="ECO:0007669"/>
    <property type="project" value="UniProtKB-SubCell"/>
</dbReference>
<reference evidence="6 7" key="1">
    <citation type="journal article" date="2018" name="BMC Genomics">
        <title>Genomic comparison of Trypanosoma conorhini and Trypanosoma rangeli to Trypanosoma cruzi strains of high and low virulence.</title>
        <authorList>
            <person name="Bradwell K.R."/>
            <person name="Koparde V.N."/>
            <person name="Matveyev A.V."/>
            <person name="Serrano M.G."/>
            <person name="Alves J.M."/>
            <person name="Parikh H."/>
            <person name="Huang B."/>
            <person name="Lee V."/>
            <person name="Espinosa-Alvarez O."/>
            <person name="Ortiz P.A."/>
            <person name="Costa-Martins A.G."/>
            <person name="Teixeira M.M."/>
            <person name="Buck G.A."/>
        </authorList>
    </citation>
    <scope>NUCLEOTIDE SEQUENCE [LARGE SCALE GENOMIC DNA]</scope>
    <source>
        <strain evidence="6 7">025E</strain>
    </source>
</reference>
<dbReference type="InterPro" id="IPR036388">
    <property type="entry name" value="WH-like_DNA-bd_sf"/>
</dbReference>
<dbReference type="InterPro" id="IPR036390">
    <property type="entry name" value="WH_DNA-bd_sf"/>
</dbReference>
<comment type="subcellular location">
    <subcellularLocation>
        <location evidence="1">Membrane</location>
        <topology evidence="1">Single-pass membrane protein</topology>
    </subcellularLocation>
</comment>
<evidence type="ECO:0000313" key="7">
    <source>
        <dbReference type="Proteomes" id="UP000284403"/>
    </source>
</evidence>